<proteinExistence type="predicted"/>
<name>A0ABS2HJP8_9VIBR</name>
<reference evidence="1 2" key="1">
    <citation type="submission" date="2021-02" db="EMBL/GenBank/DDBJ databases">
        <authorList>
            <person name="Park J.-S."/>
        </authorList>
    </citation>
    <scope>NUCLEOTIDE SEQUENCE [LARGE SCALE GENOMIC DNA]</scope>
    <source>
        <strain evidence="1 2">188UL20-2</strain>
    </source>
</reference>
<organism evidence="1 2">
    <name type="scientific">Vibrio ulleungensis</name>
    <dbReference type="NCBI Taxonomy" id="2807619"/>
    <lineage>
        <taxon>Bacteria</taxon>
        <taxon>Pseudomonadati</taxon>
        <taxon>Pseudomonadota</taxon>
        <taxon>Gammaproteobacteria</taxon>
        <taxon>Vibrionales</taxon>
        <taxon>Vibrionaceae</taxon>
        <taxon>Vibrio</taxon>
    </lineage>
</organism>
<keyword evidence="2" id="KW-1185">Reference proteome</keyword>
<dbReference type="Proteomes" id="UP000809621">
    <property type="component" value="Unassembled WGS sequence"/>
</dbReference>
<sequence length="62" mass="6976">MEQAQSSEAMMADEKEGFDNILVSYHDSFSVYPEVKDTIQVGETYAMLKALNKHKGFGMPET</sequence>
<evidence type="ECO:0000313" key="2">
    <source>
        <dbReference type="Proteomes" id="UP000809621"/>
    </source>
</evidence>
<gene>
    <name evidence="1" type="ORF">JQC93_10050</name>
</gene>
<comment type="caution">
    <text evidence="1">The sequence shown here is derived from an EMBL/GenBank/DDBJ whole genome shotgun (WGS) entry which is preliminary data.</text>
</comment>
<dbReference type="EMBL" id="JAFEUM010000003">
    <property type="protein sequence ID" value="MBM7036742.1"/>
    <property type="molecule type" value="Genomic_DNA"/>
</dbReference>
<evidence type="ECO:0000313" key="1">
    <source>
        <dbReference type="EMBL" id="MBM7036742.1"/>
    </source>
</evidence>
<protein>
    <submittedName>
        <fullName evidence="1">Uncharacterized protein</fullName>
    </submittedName>
</protein>
<dbReference type="RefSeq" id="WP_205158470.1">
    <property type="nucleotide sequence ID" value="NZ_JAFEUM010000003.1"/>
</dbReference>
<accession>A0ABS2HJP8</accession>